<dbReference type="Gene3D" id="2.40.10.10">
    <property type="entry name" value="Trypsin-like serine proteases"/>
    <property type="match status" value="2"/>
</dbReference>
<reference evidence="8 9" key="1">
    <citation type="submission" date="2017-03" db="EMBL/GenBank/DDBJ databases">
        <title>Genome of the blue death feigning beetle - Asbolus verrucosus.</title>
        <authorList>
            <person name="Rider S.D."/>
        </authorList>
    </citation>
    <scope>NUCLEOTIDE SEQUENCE [LARGE SCALE GENOMIC DNA]</scope>
    <source>
        <strain evidence="8">Butters</strain>
        <tissue evidence="8">Head and leg muscle</tissue>
    </source>
</reference>
<dbReference type="PROSITE" id="PS00134">
    <property type="entry name" value="TRYPSIN_HIS"/>
    <property type="match status" value="1"/>
</dbReference>
<sequence length="392" mass="43484">MFFKCTRTIFFVIVTVSFIPLNKASEEILQDDPVEETTVQEVNAVTENPEMEINTSTSSPACECVPYYICKDGSIIDNGIGIIDRRIKTCSDSLEVCCGAENITQAPKPIPRGQPKDCGYRNVDGVGFRIENADNEAAFGEFPWMVAICPSESTEDAENEVNYQCGGALIHPQVVVTAAHCIKNQSLELKIRAGEWDTQSKNELLPYQERDVASVTIHPQYSSGPLYNDIALLFLKEPVELDEHINVVCLPPQDTVVDDAMCVSSGWGKHVFGKKELPQVILKKIELPMVPRGQCQEKLRKTRLGKYFKLHKSFVCAGGDEGIDTCTGDGGSPLVCPIQDQKNRYFQAGIVAWGISCGLTDVPGVYVNIALFRSWIDRELESKNLNISIYQF</sequence>
<dbReference type="SUPFAM" id="SSF50494">
    <property type="entry name" value="Trypsin-like serine proteases"/>
    <property type="match status" value="1"/>
</dbReference>
<dbReference type="PANTHER" id="PTHR24258:SF129">
    <property type="entry name" value="LP15124P-RELATED"/>
    <property type="match status" value="1"/>
</dbReference>
<keyword evidence="2" id="KW-0964">Secreted</keyword>
<dbReference type="PANTHER" id="PTHR24258">
    <property type="entry name" value="SERINE PROTEASE-RELATED"/>
    <property type="match status" value="1"/>
</dbReference>
<dbReference type="CDD" id="cd00190">
    <property type="entry name" value="Tryp_SPc"/>
    <property type="match status" value="1"/>
</dbReference>
<keyword evidence="9" id="KW-1185">Reference proteome</keyword>
<evidence type="ECO:0000256" key="4">
    <source>
        <dbReference type="ARBA" id="ARBA00068096"/>
    </source>
</evidence>
<dbReference type="InterPro" id="IPR001314">
    <property type="entry name" value="Peptidase_S1A"/>
</dbReference>
<dbReference type="InterPro" id="IPR001254">
    <property type="entry name" value="Trypsin_dom"/>
</dbReference>
<dbReference type="Pfam" id="PF00089">
    <property type="entry name" value="Trypsin"/>
    <property type="match status" value="1"/>
</dbReference>
<dbReference type="PRINTS" id="PR00722">
    <property type="entry name" value="CHYMOTRYPSIN"/>
</dbReference>
<dbReference type="GO" id="GO:0006508">
    <property type="term" value="P:proteolysis"/>
    <property type="evidence" value="ECO:0007669"/>
    <property type="project" value="InterPro"/>
</dbReference>
<dbReference type="InterPro" id="IPR043504">
    <property type="entry name" value="Peptidase_S1_PA_chymotrypsin"/>
</dbReference>
<dbReference type="FunFam" id="2.40.10.10:FF:000038">
    <property type="entry name" value="Serine protease"/>
    <property type="match status" value="1"/>
</dbReference>
<dbReference type="Proteomes" id="UP000292052">
    <property type="component" value="Unassembled WGS sequence"/>
</dbReference>
<dbReference type="InterPro" id="IPR018114">
    <property type="entry name" value="TRYPSIN_HIS"/>
</dbReference>
<dbReference type="SMART" id="SM00020">
    <property type="entry name" value="Tryp_SPc"/>
    <property type="match status" value="1"/>
</dbReference>
<protein>
    <recommendedName>
        <fullName evidence="4">Phenoloxidase-activating factor 2</fullName>
    </recommendedName>
    <alternativeName>
        <fullName evidence="5">Prophenoloxidase-activating factor II</fullName>
    </alternativeName>
</protein>
<dbReference type="PROSITE" id="PS50240">
    <property type="entry name" value="TRYPSIN_DOM"/>
    <property type="match status" value="1"/>
</dbReference>
<dbReference type="InterPro" id="IPR041515">
    <property type="entry name" value="PPAF-2-like_Clip"/>
</dbReference>
<feature type="chain" id="PRO_5019802447" description="Phenoloxidase-activating factor 2" evidence="6">
    <location>
        <begin position="25"/>
        <end position="392"/>
    </location>
</feature>
<evidence type="ECO:0000313" key="9">
    <source>
        <dbReference type="Proteomes" id="UP000292052"/>
    </source>
</evidence>
<evidence type="ECO:0000256" key="2">
    <source>
        <dbReference type="ARBA" id="ARBA00022525"/>
    </source>
</evidence>
<evidence type="ECO:0000259" key="7">
    <source>
        <dbReference type="PROSITE" id="PS50240"/>
    </source>
</evidence>
<dbReference type="OrthoDB" id="6261922at2759"/>
<proteinExistence type="predicted"/>
<feature type="signal peptide" evidence="6">
    <location>
        <begin position="1"/>
        <end position="24"/>
    </location>
</feature>
<evidence type="ECO:0000256" key="5">
    <source>
        <dbReference type="ARBA" id="ARBA00076468"/>
    </source>
</evidence>
<gene>
    <name evidence="8" type="ORF">BDFB_009418</name>
</gene>
<dbReference type="Pfam" id="PF18322">
    <property type="entry name" value="CLIP_1"/>
    <property type="match status" value="1"/>
</dbReference>
<comment type="subcellular location">
    <subcellularLocation>
        <location evidence="1">Secreted</location>
    </subcellularLocation>
</comment>
<evidence type="ECO:0000256" key="1">
    <source>
        <dbReference type="ARBA" id="ARBA00004613"/>
    </source>
</evidence>
<dbReference type="EMBL" id="QDEB01024718">
    <property type="protein sequence ID" value="RZC40602.1"/>
    <property type="molecule type" value="Genomic_DNA"/>
</dbReference>
<dbReference type="InterPro" id="IPR009003">
    <property type="entry name" value="Peptidase_S1_PA"/>
</dbReference>
<keyword evidence="6" id="KW-0732">Signal</keyword>
<keyword evidence="3" id="KW-1015">Disulfide bond</keyword>
<name>A0A482W662_ASBVE</name>
<dbReference type="STRING" id="1661398.A0A482W662"/>
<organism evidence="8 9">
    <name type="scientific">Asbolus verrucosus</name>
    <name type="common">Desert ironclad beetle</name>
    <dbReference type="NCBI Taxonomy" id="1661398"/>
    <lineage>
        <taxon>Eukaryota</taxon>
        <taxon>Metazoa</taxon>
        <taxon>Ecdysozoa</taxon>
        <taxon>Arthropoda</taxon>
        <taxon>Hexapoda</taxon>
        <taxon>Insecta</taxon>
        <taxon>Pterygota</taxon>
        <taxon>Neoptera</taxon>
        <taxon>Endopterygota</taxon>
        <taxon>Coleoptera</taxon>
        <taxon>Polyphaga</taxon>
        <taxon>Cucujiformia</taxon>
        <taxon>Tenebrionidae</taxon>
        <taxon>Pimeliinae</taxon>
        <taxon>Asbolus</taxon>
    </lineage>
</organism>
<evidence type="ECO:0000313" key="8">
    <source>
        <dbReference type="EMBL" id="RZC40602.1"/>
    </source>
</evidence>
<dbReference type="GO" id="GO:0005576">
    <property type="term" value="C:extracellular region"/>
    <property type="evidence" value="ECO:0007669"/>
    <property type="project" value="UniProtKB-SubCell"/>
</dbReference>
<evidence type="ECO:0000256" key="6">
    <source>
        <dbReference type="SAM" id="SignalP"/>
    </source>
</evidence>
<accession>A0A482W662</accession>
<dbReference type="GO" id="GO:0004252">
    <property type="term" value="F:serine-type endopeptidase activity"/>
    <property type="evidence" value="ECO:0007669"/>
    <property type="project" value="InterPro"/>
</dbReference>
<evidence type="ECO:0000256" key="3">
    <source>
        <dbReference type="ARBA" id="ARBA00023157"/>
    </source>
</evidence>
<comment type="caution">
    <text evidence="8">The sequence shown here is derived from an EMBL/GenBank/DDBJ whole genome shotgun (WGS) entry which is preliminary data.</text>
</comment>
<dbReference type="AlphaFoldDB" id="A0A482W662"/>
<feature type="domain" description="Peptidase S1" evidence="7">
    <location>
        <begin position="122"/>
        <end position="381"/>
    </location>
</feature>